<dbReference type="GO" id="GO:0048589">
    <property type="term" value="P:developmental growth"/>
    <property type="evidence" value="ECO:0007669"/>
    <property type="project" value="UniProtKB-ARBA"/>
</dbReference>
<evidence type="ECO:0000313" key="19">
    <source>
        <dbReference type="Proteomes" id="UP000002320"/>
    </source>
</evidence>
<feature type="domain" description="Cadherin" evidence="16">
    <location>
        <begin position="842"/>
        <end position="965"/>
    </location>
</feature>
<evidence type="ECO:0000259" key="16">
    <source>
        <dbReference type="PROSITE" id="PS50268"/>
    </source>
</evidence>
<dbReference type="OrthoDB" id="6491773at2759"/>
<dbReference type="KEGG" id="cqu:CpipJ_CPIJ009874"/>
<protein>
    <submittedName>
        <fullName evidence="17 18">Cadherin</fullName>
    </submittedName>
</protein>
<evidence type="ECO:0000256" key="6">
    <source>
        <dbReference type="ARBA" id="ARBA00022737"/>
    </source>
</evidence>
<keyword evidence="3" id="KW-0245">EGF-like domain</keyword>
<evidence type="ECO:0000256" key="15">
    <source>
        <dbReference type="SAM" id="Phobius"/>
    </source>
</evidence>
<evidence type="ECO:0000256" key="14">
    <source>
        <dbReference type="PROSITE-ProRule" id="PRU00043"/>
    </source>
</evidence>
<dbReference type="InterPro" id="IPR015919">
    <property type="entry name" value="Cadherin-like_sf"/>
</dbReference>
<dbReference type="EnsemblMetazoa" id="CPIJ009874-RA">
    <property type="protein sequence ID" value="CPIJ009874-PA"/>
    <property type="gene ID" value="CPIJ009874"/>
</dbReference>
<dbReference type="FunFam" id="2.60.40.60:FF:000168">
    <property type="entry name" value="Cadherin-related family member 2"/>
    <property type="match status" value="1"/>
</dbReference>
<dbReference type="GO" id="GO:0048731">
    <property type="term" value="P:system development"/>
    <property type="evidence" value="ECO:0007669"/>
    <property type="project" value="UniProtKB-ARBA"/>
</dbReference>
<dbReference type="FunFam" id="2.60.40.60:FF:000124">
    <property type="entry name" value="Cadherin-related family member 1"/>
    <property type="match status" value="1"/>
</dbReference>
<dbReference type="EMBL" id="DS232081">
    <property type="protein sequence ID" value="EDS34227.1"/>
    <property type="molecule type" value="Genomic_DNA"/>
</dbReference>
<name>B0WT78_CULQU</name>
<evidence type="ECO:0000256" key="3">
    <source>
        <dbReference type="ARBA" id="ARBA00022536"/>
    </source>
</evidence>
<reference evidence="18" key="2">
    <citation type="submission" date="2020-05" db="UniProtKB">
        <authorList>
            <consortium name="EnsemblMetazoa"/>
        </authorList>
    </citation>
    <scope>IDENTIFICATION</scope>
    <source>
        <strain evidence="18">JHB</strain>
    </source>
</reference>
<dbReference type="VEuPathDB" id="VectorBase:CPIJ009874"/>
<feature type="domain" description="Cadherin" evidence="16">
    <location>
        <begin position="1541"/>
        <end position="1673"/>
    </location>
</feature>
<accession>B0WT78</accession>
<dbReference type="Pfam" id="PF00028">
    <property type="entry name" value="Cadherin"/>
    <property type="match status" value="11"/>
</dbReference>
<feature type="domain" description="Cadherin" evidence="16">
    <location>
        <begin position="1195"/>
        <end position="1308"/>
    </location>
</feature>
<dbReference type="InParanoid" id="B0WT78"/>
<dbReference type="OMA" id="YNRQDPS"/>
<comment type="function">
    <text evidence="13">Cadherins are calcium-dependent cell adhesion proteins. They preferentially interact with themselves in a homophilic manner in connecting cells.</text>
</comment>
<evidence type="ECO:0000256" key="2">
    <source>
        <dbReference type="ARBA" id="ARBA00022475"/>
    </source>
</evidence>
<dbReference type="FunFam" id="2.60.40.60:FF:000308">
    <property type="entry name" value="Cadherin 74A, isoform A"/>
    <property type="match status" value="1"/>
</dbReference>
<dbReference type="FunFam" id="2.60.40.60:FF:000420">
    <property type="entry name" value="Cadherin 74A, isoform A"/>
    <property type="match status" value="1"/>
</dbReference>
<feature type="domain" description="Cadherin" evidence="16">
    <location>
        <begin position="393"/>
        <end position="510"/>
    </location>
</feature>
<feature type="transmembrane region" description="Helical" evidence="15">
    <location>
        <begin position="1772"/>
        <end position="1795"/>
    </location>
</feature>
<feature type="domain" description="Cadherin" evidence="16">
    <location>
        <begin position="613"/>
        <end position="723"/>
    </location>
</feature>
<dbReference type="GO" id="GO:0048513">
    <property type="term" value="P:animal organ development"/>
    <property type="evidence" value="ECO:0007669"/>
    <property type="project" value="UniProtKB-ARBA"/>
</dbReference>
<evidence type="ECO:0000256" key="1">
    <source>
        <dbReference type="ARBA" id="ARBA00004251"/>
    </source>
</evidence>
<keyword evidence="5" id="KW-0732">Signal</keyword>
<dbReference type="FunFam" id="2.60.40.60:FF:000368">
    <property type="entry name" value="Cadherin 74A, isoform A"/>
    <property type="match status" value="1"/>
</dbReference>
<dbReference type="FunFam" id="2.60.40.60:FF:000098">
    <property type="entry name" value="cadherin-23 isoform X1"/>
    <property type="match status" value="1"/>
</dbReference>
<dbReference type="PANTHER" id="PTHR24026:SF133">
    <property type="entry name" value="CADHERIN-RELATED FAMILY MEMBER 2"/>
    <property type="match status" value="1"/>
</dbReference>
<evidence type="ECO:0000256" key="10">
    <source>
        <dbReference type="ARBA" id="ARBA00023136"/>
    </source>
</evidence>
<dbReference type="FunFam" id="2.60.40.60:FF:000296">
    <property type="entry name" value="Cadherin 74A, isoform A"/>
    <property type="match status" value="1"/>
</dbReference>
<reference evidence="17" key="1">
    <citation type="submission" date="2007-03" db="EMBL/GenBank/DDBJ databases">
        <title>Annotation of Culex pipiens quinquefasciatus.</title>
        <authorList>
            <consortium name="The Broad Institute Genome Sequencing Platform"/>
            <person name="Atkinson P.W."/>
            <person name="Hemingway J."/>
            <person name="Christensen B.M."/>
            <person name="Higgs S."/>
            <person name="Kodira C."/>
            <person name="Hannick L."/>
            <person name="Megy K."/>
            <person name="O'Leary S."/>
            <person name="Pearson M."/>
            <person name="Haas B.J."/>
            <person name="Mauceli E."/>
            <person name="Wortman J.R."/>
            <person name="Lee N.H."/>
            <person name="Guigo R."/>
            <person name="Stanke M."/>
            <person name="Alvarado L."/>
            <person name="Amedeo P."/>
            <person name="Antoine C.H."/>
            <person name="Arensburger P."/>
            <person name="Bidwell S.L."/>
            <person name="Crawford M."/>
            <person name="Camaro F."/>
            <person name="Devon K."/>
            <person name="Engels R."/>
            <person name="Hammond M."/>
            <person name="Howarth C."/>
            <person name="Koehrsen M."/>
            <person name="Lawson D."/>
            <person name="Montgomery P."/>
            <person name="Nene V."/>
            <person name="Nusbaum C."/>
            <person name="Puiu D."/>
            <person name="Romero-Severson J."/>
            <person name="Severson D.W."/>
            <person name="Shumway M."/>
            <person name="Sisk P."/>
            <person name="Stolte C."/>
            <person name="Zeng Q."/>
            <person name="Eisenstadt E."/>
            <person name="Fraser-Liggett C."/>
            <person name="Strausberg R."/>
            <person name="Galagan J."/>
            <person name="Birren B."/>
            <person name="Collins F.H."/>
        </authorList>
    </citation>
    <scope>NUCLEOTIDE SEQUENCE [LARGE SCALE GENOMIC DNA]</scope>
    <source>
        <strain evidence="17">JHB</strain>
    </source>
</reference>
<keyword evidence="2" id="KW-1003">Cell membrane</keyword>
<dbReference type="FunFam" id="2.60.40.60:FF:000266">
    <property type="entry name" value="Cadherin 23"/>
    <property type="match status" value="1"/>
</dbReference>
<feature type="domain" description="Cadherin" evidence="16">
    <location>
        <begin position="511"/>
        <end position="612"/>
    </location>
</feature>
<evidence type="ECO:0000256" key="12">
    <source>
        <dbReference type="ARBA" id="ARBA00023180"/>
    </source>
</evidence>
<dbReference type="InterPro" id="IPR020894">
    <property type="entry name" value="Cadherin_CS"/>
</dbReference>
<keyword evidence="19" id="KW-1185">Reference proteome</keyword>
<feature type="domain" description="Cadherin" evidence="16">
    <location>
        <begin position="1423"/>
        <end position="1540"/>
    </location>
</feature>
<dbReference type="PROSITE" id="PS51257">
    <property type="entry name" value="PROKAR_LIPOPROTEIN"/>
    <property type="match status" value="1"/>
</dbReference>
<dbReference type="PRINTS" id="PR00205">
    <property type="entry name" value="CADHERIN"/>
</dbReference>
<dbReference type="SMR" id="B0WT78"/>
<dbReference type="STRING" id="7176.B0WT78"/>
<evidence type="ECO:0000256" key="4">
    <source>
        <dbReference type="ARBA" id="ARBA00022692"/>
    </source>
</evidence>
<keyword evidence="6" id="KW-0677">Repeat</keyword>
<dbReference type="CDD" id="cd11304">
    <property type="entry name" value="Cadherin_repeat"/>
    <property type="match status" value="14"/>
</dbReference>
<dbReference type="FunFam" id="2.60.40.60:FF:000351">
    <property type="entry name" value="Cadherin 74A, isoform A"/>
    <property type="match status" value="1"/>
</dbReference>
<dbReference type="FunFam" id="2.60.40.60:FF:000316">
    <property type="entry name" value="Cadherin 74A, isoform A"/>
    <property type="match status" value="1"/>
</dbReference>
<organism>
    <name type="scientific">Culex quinquefasciatus</name>
    <name type="common">Southern house mosquito</name>
    <name type="synonym">Culex pungens</name>
    <dbReference type="NCBI Taxonomy" id="7176"/>
    <lineage>
        <taxon>Eukaryota</taxon>
        <taxon>Metazoa</taxon>
        <taxon>Ecdysozoa</taxon>
        <taxon>Arthropoda</taxon>
        <taxon>Hexapoda</taxon>
        <taxon>Insecta</taxon>
        <taxon>Pterygota</taxon>
        <taxon>Neoptera</taxon>
        <taxon>Endopterygota</taxon>
        <taxon>Diptera</taxon>
        <taxon>Nematocera</taxon>
        <taxon>Culicoidea</taxon>
        <taxon>Culicidae</taxon>
        <taxon>Culicinae</taxon>
        <taxon>Culicini</taxon>
        <taxon>Culex</taxon>
        <taxon>Culex</taxon>
    </lineage>
</organism>
<evidence type="ECO:0000313" key="17">
    <source>
        <dbReference type="EMBL" id="EDS34227.1"/>
    </source>
</evidence>
<dbReference type="PROSITE" id="PS00232">
    <property type="entry name" value="CADHERIN_1"/>
    <property type="match status" value="4"/>
</dbReference>
<keyword evidence="7 14" id="KW-0106">Calcium</keyword>
<gene>
    <name evidence="18" type="primary">6042844</name>
    <name evidence="17" type="ORF">CpipJ_CPIJ009874</name>
</gene>
<keyword evidence="4 15" id="KW-0812">Transmembrane</keyword>
<dbReference type="eggNOG" id="KOG3594">
    <property type="taxonomic scope" value="Eukaryota"/>
</dbReference>
<dbReference type="GO" id="GO:0030154">
    <property type="term" value="P:cell differentiation"/>
    <property type="evidence" value="ECO:0007669"/>
    <property type="project" value="UniProtKB-ARBA"/>
</dbReference>
<dbReference type="Proteomes" id="UP000002320">
    <property type="component" value="Unassembled WGS sequence"/>
</dbReference>
<dbReference type="FunFam" id="2.60.40.60:FF:000039">
    <property type="entry name" value="FAT atypical cadherin 3"/>
    <property type="match status" value="1"/>
</dbReference>
<dbReference type="InterPro" id="IPR002126">
    <property type="entry name" value="Cadherin-like_dom"/>
</dbReference>
<evidence type="ECO:0000313" key="18">
    <source>
        <dbReference type="EnsemblMetazoa" id="CPIJ009874-PA"/>
    </source>
</evidence>
<dbReference type="Gene3D" id="2.60.40.60">
    <property type="entry name" value="Cadherins"/>
    <property type="match status" value="14"/>
</dbReference>
<dbReference type="PANTHER" id="PTHR24026">
    <property type="entry name" value="FAT ATYPICAL CADHERIN-RELATED"/>
    <property type="match status" value="1"/>
</dbReference>
<keyword evidence="10 15" id="KW-0472">Membrane</keyword>
<dbReference type="FunCoup" id="B0WT78">
    <property type="interactions" value="3"/>
</dbReference>
<evidence type="ECO:0000256" key="13">
    <source>
        <dbReference type="ARBA" id="ARBA00059331"/>
    </source>
</evidence>
<sequence>MAAVRLKETATPRRMSIGQLVSATVLCTLILVACVECQIINRTPHFIPSSGDMSRFSLPENTPVGSVVYQLRGVDPEGSKLRYSISGPVFSVDRDTGVVRLRQSLDRELQDSVEVIISITDEGVLGTEPNTVSLRREIPIRDFNDNAPTFIGRPYSAKMSESTKPGAIVKITPDIIVTDLDEGMNADVKLSCYLDPTKENDDICEVFEVKTEKIAQGKYSASIVLKKTLDFETRPSYILSIQAKDGAITNPLKSYASVAITIMDVQDQPPVFMNAPYSASIPENTPEGTVVLTINATDGDTGSPRPIVLSLENESMGHFKLRFIGNPRGGVAELVTTDHLLDRENPKIIQNGGAYTFSVRATELINNELPGDSTSSQITIVLTDVDDHIPEFNKPSFVVSIPENLEHDTPLPDLAIIVTDMDLGANSRYSLSLRNIRNSEGVFAVAPTHGEGRTPIVVKVLDTSKLDYDVPDVDQRVFVFDIVASVDGVEKSKTEVTVQLQDANDNSPIFPQNNYNLQVKENSPKGFRIADITAIDQDTGMFGKLSYAVKGFGAEYFYTDPQKGGVFVNLNLDYEEQKSYSLALVATDGGGRETNANLLIDIMDVNDNYPTFESLEYTRTIREGATEFEPQFIVHAIDLDGPQQGGGKVTYSIESENSISGHVFTVDQNTGEIRITRPVNSMDTERGQYELIVSAMDHGVPPLKNDTRVLVRVGISGNQRPIFKGLFANGKNDIPGPPSYRVSIPENAPAGFGVTNVSATDPDGIDDLLMYKIVGASDNFEINDHTGEIKVARDARLDRDTNPESYTIVVNAIDAGFPIPETATTTVHVKIQDVNDKPPKFTQQSYTAYVSERSSIDSEVLRVTATDTDMSARILYSIVDPITAKTKSGIPLLTTTPYDFKTAFRISEDEGVIYVNNTLDYNYAAVITLTVRAVDVSAEYNVDMQEDRAEVTLYVQSFKDTNPLFKNKGWNTVRPKIEVKVKEEMPLGSVVMKVEAEDPVADVPITDFELVMPDVDGYFSLNEKTGDVILNKRLDYETANKTHIDFVVRAMTSSRKRESLAYINVTVENVNDNAPVFEKEIYRVTVMESDRYPHQVITVQAHDSDAILTEKDHLLGYNSLSYSLAGSHANLFTINNRTGEIAIAPGQTLDREKQSVLKLSVIAEDSPGKTADAKRGYAEVIVDVLDVNDNAPQFGQKTYTAVIPENVLADTFVIAITANDPDEGPGGEVRYDFLNEGEANGLLQINTKTGEIKTKVLLTGKGRSEPYEMIIRAQDNGSQLPKQRSLYSDVTFTLYIGDISANDGIPFFIAPKVGQIANVTENATIGAPVFQVIASDPDSPATPSGTLRFRIQSDIEDAKSFKIDAKTGLISTTKSLDRESKSMYNIIIEVSDMGEPPQASTIVLRINVLDIDDHQPRFVRDVDAQPIEMMVLEEQPAGSIVGNLSALDEDINENGAIDYEFIDGNELGLFRISRTESNAAIITTTKSLDREQMEYVSLTIKCFKHQTNPSPVVTSYNKYDKSEQRILIHIVDIDDHLPLFEKENQTVGIRHNVPIDTPIVSCKARDEDSNAAPIVYSLEKIAFVPQFYYRGNQTDNFTDLFNLNNLTGELRTTRSMSDHVDGFFQVTIRAINSPNPERATYNFLKIFVIRDKSLLRFVFSKPPSEINSILPSFASELQAKLHESNLELSVFDAQVLAKPDHSLDFTSTSSCFQLSRHGSAIPPQEMLRIMDRQEIKDALIETYLKYSVHKIDSCSISRKPPTAALIASSGTWLVILAGLIGFAAFASTMTACCLARRYKNQIRTSSLTHRISGSDIYGSATPVLYTEPIYGAL</sequence>
<dbReference type="GO" id="GO:0005886">
    <property type="term" value="C:plasma membrane"/>
    <property type="evidence" value="ECO:0007669"/>
    <property type="project" value="UniProtKB-SubCell"/>
</dbReference>
<comment type="subcellular location">
    <subcellularLocation>
        <location evidence="1">Cell membrane</location>
        <topology evidence="1">Single-pass type I membrane protein</topology>
    </subcellularLocation>
</comment>
<dbReference type="SMART" id="SM00112">
    <property type="entry name" value="CA"/>
    <property type="match status" value="14"/>
</dbReference>
<dbReference type="HOGENOM" id="CLU_001354_0_0_1"/>
<dbReference type="GO" id="GO:0001736">
    <property type="term" value="P:establishment of planar polarity"/>
    <property type="evidence" value="ECO:0007669"/>
    <property type="project" value="UniProtKB-ARBA"/>
</dbReference>
<dbReference type="FunFam" id="2.60.40.60:FF:000118">
    <property type="entry name" value="protocadherin Fat 4"/>
    <property type="match status" value="1"/>
</dbReference>
<feature type="domain" description="Cadherin" evidence="16">
    <location>
        <begin position="973"/>
        <end position="1077"/>
    </location>
</feature>
<feature type="domain" description="Cadherin" evidence="16">
    <location>
        <begin position="151"/>
        <end position="272"/>
    </location>
</feature>
<evidence type="ECO:0000256" key="5">
    <source>
        <dbReference type="ARBA" id="ARBA00022729"/>
    </source>
</evidence>
<dbReference type="SUPFAM" id="SSF49313">
    <property type="entry name" value="Cadherin-like"/>
    <property type="match status" value="14"/>
</dbReference>
<dbReference type="GO" id="GO:0007156">
    <property type="term" value="P:homophilic cell adhesion via plasma membrane adhesion molecules"/>
    <property type="evidence" value="ECO:0007669"/>
    <property type="project" value="InterPro"/>
</dbReference>
<evidence type="ECO:0000256" key="8">
    <source>
        <dbReference type="ARBA" id="ARBA00022889"/>
    </source>
</evidence>
<keyword evidence="11" id="KW-1015">Disulfide bond</keyword>
<feature type="domain" description="Cadherin" evidence="16">
    <location>
        <begin position="1078"/>
        <end position="1194"/>
    </location>
</feature>
<proteinExistence type="predicted"/>
<evidence type="ECO:0000256" key="9">
    <source>
        <dbReference type="ARBA" id="ARBA00022989"/>
    </source>
</evidence>
<feature type="domain" description="Cadherin" evidence="16">
    <location>
        <begin position="1311"/>
        <end position="1418"/>
    </location>
</feature>
<evidence type="ECO:0000256" key="7">
    <source>
        <dbReference type="ARBA" id="ARBA00022837"/>
    </source>
</evidence>
<keyword evidence="12" id="KW-0325">Glycoprotein</keyword>
<feature type="domain" description="Cadherin" evidence="16">
    <location>
        <begin position="50"/>
        <end position="150"/>
    </location>
</feature>
<dbReference type="PROSITE" id="PS50268">
    <property type="entry name" value="CADHERIN_2"/>
    <property type="match status" value="14"/>
</dbReference>
<dbReference type="GO" id="GO:0005509">
    <property type="term" value="F:calcium ion binding"/>
    <property type="evidence" value="ECO:0007669"/>
    <property type="project" value="UniProtKB-UniRule"/>
</dbReference>
<dbReference type="GO" id="GO:0007163">
    <property type="term" value="P:establishment or maintenance of cell polarity"/>
    <property type="evidence" value="ECO:0007669"/>
    <property type="project" value="UniProtKB-ARBA"/>
</dbReference>
<keyword evidence="8" id="KW-0130">Cell adhesion</keyword>
<keyword evidence="9 15" id="KW-1133">Transmembrane helix</keyword>
<evidence type="ECO:0000256" key="11">
    <source>
        <dbReference type="ARBA" id="ARBA00023157"/>
    </source>
</evidence>
<dbReference type="VEuPathDB" id="VectorBase:CQUJHB011091"/>
<feature type="domain" description="Cadherin" evidence="16">
    <location>
        <begin position="273"/>
        <end position="392"/>
    </location>
</feature>
<feature type="domain" description="Cadherin" evidence="16">
    <location>
        <begin position="736"/>
        <end position="841"/>
    </location>
</feature>